<dbReference type="PRINTS" id="PR00834">
    <property type="entry name" value="PROTEASES2C"/>
</dbReference>
<reference evidence="6 7" key="1">
    <citation type="journal article" date="2019" name="Int. J. Syst. Evol. Microbiol.">
        <title>The Global Catalogue of Microorganisms (GCM) 10K type strain sequencing project: providing services to taxonomists for standard genome sequencing and annotation.</title>
        <authorList>
            <consortium name="The Broad Institute Genomics Platform"/>
            <consortium name="The Broad Institute Genome Sequencing Center for Infectious Disease"/>
            <person name="Wu L."/>
            <person name="Ma J."/>
        </authorList>
    </citation>
    <scope>NUCLEOTIDE SEQUENCE [LARGE SCALE GENOMIC DNA]</scope>
    <source>
        <strain evidence="6 7">JCM 14901</strain>
    </source>
</reference>
<dbReference type="SUPFAM" id="SSF50494">
    <property type="entry name" value="Trypsin-like serine proteases"/>
    <property type="match status" value="1"/>
</dbReference>
<keyword evidence="6" id="KW-0378">Hydrolase</keyword>
<comment type="subcellular location">
    <subcellularLocation>
        <location evidence="1">Membrane</location>
        <topology evidence="1">Multi-pass membrane protein</topology>
    </subcellularLocation>
</comment>
<dbReference type="InterPro" id="IPR043504">
    <property type="entry name" value="Peptidase_S1_PA_chymotrypsin"/>
</dbReference>
<evidence type="ECO:0000256" key="4">
    <source>
        <dbReference type="ARBA" id="ARBA00023136"/>
    </source>
</evidence>
<protein>
    <submittedName>
        <fullName evidence="6">MarP family serine protease</fullName>
    </submittedName>
</protein>
<gene>
    <name evidence="6" type="ORF">GCM10009776_21470</name>
</gene>
<keyword evidence="3 5" id="KW-1133">Transmembrane helix</keyword>
<evidence type="ECO:0000313" key="7">
    <source>
        <dbReference type="Proteomes" id="UP001499933"/>
    </source>
</evidence>
<dbReference type="RefSeq" id="WP_344094390.1">
    <property type="nucleotide sequence ID" value="NZ_BAAAOG010000003.1"/>
</dbReference>
<sequence length="391" mass="39180">MLIVDVVIVVILVIALVAGVQRGLLASLGTIVGLILGGVAAFWLLPLVSAWLPSPVWRGAAVLGVGVGLLLLGATVGSVVGAALRKGVDRTPLKGFERFLGGVASVVVAALAIALVAPTIAIAGMPAVSTAIASSRILQGIDALIPPPIDATIAQLRASVMGDGLPRLRALLGPDAGVTASPPIAMDDPQLEKAAASVARISGVAYACGTGMTGSGFVVAKDRLITNAHVVAGVETPIVELPGRAAREGRIVYFDPVEDLAVISVDGLDAPPIDLSPVLRAGAAAAVEGYPNGGPFTAVPATVLSVGTVPVPDVYDQSAAPREIYALDAAVRPGNSGGPLLASDGRVAGLVFARGVDDESRGYAMTTSELAPVIAGAEDLRSAVAPGHCTR</sequence>
<feature type="transmembrane region" description="Helical" evidence="5">
    <location>
        <begin position="31"/>
        <end position="53"/>
    </location>
</feature>
<name>A0ABN2QVE4_9MICO</name>
<dbReference type="GO" id="GO:0008233">
    <property type="term" value="F:peptidase activity"/>
    <property type="evidence" value="ECO:0007669"/>
    <property type="project" value="UniProtKB-KW"/>
</dbReference>
<dbReference type="Pfam" id="PF02674">
    <property type="entry name" value="Colicin_V"/>
    <property type="match status" value="1"/>
</dbReference>
<dbReference type="InterPro" id="IPR001940">
    <property type="entry name" value="Peptidase_S1C"/>
</dbReference>
<dbReference type="NCBIfam" id="NF033740">
    <property type="entry name" value="MarP_fam_protase"/>
    <property type="match status" value="1"/>
</dbReference>
<evidence type="ECO:0000313" key="6">
    <source>
        <dbReference type="EMBL" id="GAA1958783.1"/>
    </source>
</evidence>
<proteinExistence type="predicted"/>
<comment type="caution">
    <text evidence="6">The sequence shown here is derived from an EMBL/GenBank/DDBJ whole genome shotgun (WGS) entry which is preliminary data.</text>
</comment>
<dbReference type="InterPro" id="IPR003825">
    <property type="entry name" value="Colicin-V_CvpA"/>
</dbReference>
<keyword evidence="7" id="KW-1185">Reference proteome</keyword>
<dbReference type="Gene3D" id="2.40.10.10">
    <property type="entry name" value="Trypsin-like serine proteases"/>
    <property type="match status" value="2"/>
</dbReference>
<dbReference type="EMBL" id="BAAAOG010000003">
    <property type="protein sequence ID" value="GAA1958783.1"/>
    <property type="molecule type" value="Genomic_DNA"/>
</dbReference>
<dbReference type="InterPro" id="IPR009003">
    <property type="entry name" value="Peptidase_S1_PA"/>
</dbReference>
<dbReference type="Proteomes" id="UP001499933">
    <property type="component" value="Unassembled WGS sequence"/>
</dbReference>
<organism evidence="6 7">
    <name type="scientific">Microbacterium deminutum</name>
    <dbReference type="NCBI Taxonomy" id="344164"/>
    <lineage>
        <taxon>Bacteria</taxon>
        <taxon>Bacillati</taxon>
        <taxon>Actinomycetota</taxon>
        <taxon>Actinomycetes</taxon>
        <taxon>Micrococcales</taxon>
        <taxon>Microbacteriaceae</taxon>
        <taxon>Microbacterium</taxon>
    </lineage>
</organism>
<dbReference type="GO" id="GO:0006508">
    <property type="term" value="P:proteolysis"/>
    <property type="evidence" value="ECO:0007669"/>
    <property type="project" value="UniProtKB-KW"/>
</dbReference>
<evidence type="ECO:0000256" key="1">
    <source>
        <dbReference type="ARBA" id="ARBA00004141"/>
    </source>
</evidence>
<dbReference type="Pfam" id="PF13365">
    <property type="entry name" value="Trypsin_2"/>
    <property type="match status" value="1"/>
</dbReference>
<dbReference type="InterPro" id="IPR047680">
    <property type="entry name" value="MarP-like"/>
</dbReference>
<keyword evidence="4 5" id="KW-0472">Membrane</keyword>
<dbReference type="PANTHER" id="PTHR43019:SF23">
    <property type="entry name" value="PROTEASE DO-LIKE 5, CHLOROPLASTIC"/>
    <property type="match status" value="1"/>
</dbReference>
<evidence type="ECO:0000256" key="5">
    <source>
        <dbReference type="SAM" id="Phobius"/>
    </source>
</evidence>
<accession>A0ABN2QVE4</accession>
<feature type="transmembrane region" description="Helical" evidence="5">
    <location>
        <begin position="6"/>
        <end position="24"/>
    </location>
</feature>
<feature type="transmembrane region" description="Helical" evidence="5">
    <location>
        <begin position="96"/>
        <end position="117"/>
    </location>
</feature>
<dbReference type="PANTHER" id="PTHR43019">
    <property type="entry name" value="SERINE ENDOPROTEASE DEGS"/>
    <property type="match status" value="1"/>
</dbReference>
<evidence type="ECO:0000256" key="2">
    <source>
        <dbReference type="ARBA" id="ARBA00022692"/>
    </source>
</evidence>
<keyword evidence="2 5" id="KW-0812">Transmembrane</keyword>
<feature type="transmembrane region" description="Helical" evidence="5">
    <location>
        <begin position="59"/>
        <end position="84"/>
    </location>
</feature>
<evidence type="ECO:0000256" key="3">
    <source>
        <dbReference type="ARBA" id="ARBA00022989"/>
    </source>
</evidence>
<keyword evidence="6" id="KW-0645">Protease</keyword>